<evidence type="ECO:0000313" key="1">
    <source>
        <dbReference type="EMBL" id="KKN33352.1"/>
    </source>
</evidence>
<name>A0A0F9Q8G6_9ZZZZ</name>
<dbReference type="InterPro" id="IPR025354">
    <property type="entry name" value="DUF4258"/>
</dbReference>
<dbReference type="Pfam" id="PF14076">
    <property type="entry name" value="DUF4258"/>
    <property type="match status" value="1"/>
</dbReference>
<protein>
    <recommendedName>
        <fullName evidence="2">DUF4258 domain-containing protein</fullName>
    </recommendedName>
</protein>
<reference evidence="1" key="1">
    <citation type="journal article" date="2015" name="Nature">
        <title>Complex archaea that bridge the gap between prokaryotes and eukaryotes.</title>
        <authorList>
            <person name="Spang A."/>
            <person name="Saw J.H."/>
            <person name="Jorgensen S.L."/>
            <person name="Zaremba-Niedzwiedzka K."/>
            <person name="Martijn J."/>
            <person name="Lind A.E."/>
            <person name="van Eijk R."/>
            <person name="Schleper C."/>
            <person name="Guy L."/>
            <person name="Ettema T.J."/>
        </authorList>
    </citation>
    <scope>NUCLEOTIDE SEQUENCE</scope>
</reference>
<sequence>MIRKDYILTNHAKLRMKERNISEKELERVLESPDISYPGRHGETNAAKEVEKGKNVRVAYVVKKKKKIIITAMLIN</sequence>
<accession>A0A0F9Q8G6</accession>
<dbReference type="EMBL" id="LAZR01002186">
    <property type="protein sequence ID" value="KKN33352.1"/>
    <property type="molecule type" value="Genomic_DNA"/>
</dbReference>
<proteinExistence type="predicted"/>
<organism evidence="1">
    <name type="scientific">marine sediment metagenome</name>
    <dbReference type="NCBI Taxonomy" id="412755"/>
    <lineage>
        <taxon>unclassified sequences</taxon>
        <taxon>metagenomes</taxon>
        <taxon>ecological metagenomes</taxon>
    </lineage>
</organism>
<comment type="caution">
    <text evidence="1">The sequence shown here is derived from an EMBL/GenBank/DDBJ whole genome shotgun (WGS) entry which is preliminary data.</text>
</comment>
<evidence type="ECO:0008006" key="2">
    <source>
        <dbReference type="Google" id="ProtNLM"/>
    </source>
</evidence>
<dbReference type="AlphaFoldDB" id="A0A0F9Q8G6"/>
<gene>
    <name evidence="1" type="ORF">LCGC14_0804640</name>
</gene>